<dbReference type="GO" id="GO:0005886">
    <property type="term" value="C:plasma membrane"/>
    <property type="evidence" value="ECO:0007669"/>
    <property type="project" value="TreeGrafter"/>
</dbReference>
<evidence type="ECO:0000256" key="2">
    <source>
        <dbReference type="ARBA" id="ARBA00022448"/>
    </source>
</evidence>
<keyword evidence="2" id="KW-0813">Transport</keyword>
<comment type="subcellular location">
    <subcellularLocation>
        <location evidence="1">Membrane</location>
        <topology evidence="1">Multi-pass membrane protein</topology>
    </subcellularLocation>
</comment>
<feature type="transmembrane region" description="Helical" evidence="6">
    <location>
        <begin position="158"/>
        <end position="179"/>
    </location>
</feature>
<gene>
    <name evidence="7" type="ORF">METZ01_LOCUS23585</name>
</gene>
<accession>A0A381PUJ0</accession>
<feature type="transmembrane region" description="Helical" evidence="6">
    <location>
        <begin position="199"/>
        <end position="220"/>
    </location>
</feature>
<evidence type="ECO:0000256" key="3">
    <source>
        <dbReference type="ARBA" id="ARBA00022692"/>
    </source>
</evidence>
<reference evidence="7" key="1">
    <citation type="submission" date="2018-05" db="EMBL/GenBank/DDBJ databases">
        <authorList>
            <person name="Lanie J.A."/>
            <person name="Ng W.-L."/>
            <person name="Kazmierczak K.M."/>
            <person name="Andrzejewski T.M."/>
            <person name="Davidsen T.M."/>
            <person name="Wayne K.J."/>
            <person name="Tettelin H."/>
            <person name="Glass J.I."/>
            <person name="Rusch D."/>
            <person name="Podicherti R."/>
            <person name="Tsui H.-C.T."/>
            <person name="Winkler M.E."/>
        </authorList>
    </citation>
    <scope>NUCLEOTIDE SEQUENCE</scope>
</reference>
<feature type="transmembrane region" description="Helical" evidence="6">
    <location>
        <begin position="116"/>
        <end position="137"/>
    </location>
</feature>
<name>A0A381PUJ0_9ZZZZ</name>
<evidence type="ECO:0000256" key="5">
    <source>
        <dbReference type="ARBA" id="ARBA00023136"/>
    </source>
</evidence>
<evidence type="ECO:0000256" key="6">
    <source>
        <dbReference type="SAM" id="Phobius"/>
    </source>
</evidence>
<dbReference type="InterPro" id="IPR031312">
    <property type="entry name" value="Na/sul_symport_CS"/>
</dbReference>
<dbReference type="EMBL" id="UINC01001099">
    <property type="protein sequence ID" value="SUZ70731.1"/>
    <property type="molecule type" value="Genomic_DNA"/>
</dbReference>
<evidence type="ECO:0000313" key="7">
    <source>
        <dbReference type="EMBL" id="SUZ70731.1"/>
    </source>
</evidence>
<evidence type="ECO:0000256" key="1">
    <source>
        <dbReference type="ARBA" id="ARBA00004141"/>
    </source>
</evidence>
<dbReference type="PANTHER" id="PTHR10283">
    <property type="entry name" value="SOLUTE CARRIER FAMILY 13 MEMBER"/>
    <property type="match status" value="1"/>
</dbReference>
<evidence type="ECO:0000256" key="4">
    <source>
        <dbReference type="ARBA" id="ARBA00022989"/>
    </source>
</evidence>
<dbReference type="PANTHER" id="PTHR10283:SF82">
    <property type="entry name" value="SOLUTE CARRIER FAMILY 13 MEMBER 2"/>
    <property type="match status" value="1"/>
</dbReference>
<proteinExistence type="predicted"/>
<organism evidence="7">
    <name type="scientific">marine metagenome</name>
    <dbReference type="NCBI Taxonomy" id="408172"/>
    <lineage>
        <taxon>unclassified sequences</taxon>
        <taxon>metagenomes</taxon>
        <taxon>ecological metagenomes</taxon>
    </lineage>
</organism>
<protein>
    <recommendedName>
        <fullName evidence="8">Citrate transporter-like domain-containing protein</fullName>
    </recommendedName>
</protein>
<keyword evidence="3 6" id="KW-0812">Transmembrane</keyword>
<dbReference type="InterPro" id="IPR001898">
    <property type="entry name" value="SLC13A/DASS"/>
</dbReference>
<sequence length="237" mass="25169">MFAILLMTRKERLLGEDIDIFGWSHYLDSLLVSIGSSPVGYMIDDGTVSIGVALTLFMIPASKQIGGRLMDWDDAKKIPWGILLLFGGGLAIAKGFTTSGLSGYVATQLAVLLGDASPLVIVISTVTFITALTEVASNTATISLSLPMMASLSQAIEAHPFLLLIPTTLAASCAFMLPVSTPPNAIVYGSGRIPIMKMVIAGIWLDILSVFLLTVFVYTLGHLAFDVLSGFPDWAAL</sequence>
<feature type="transmembrane region" description="Helical" evidence="6">
    <location>
        <begin position="78"/>
        <end position="96"/>
    </location>
</feature>
<evidence type="ECO:0008006" key="8">
    <source>
        <dbReference type="Google" id="ProtNLM"/>
    </source>
</evidence>
<dbReference type="GO" id="GO:0015141">
    <property type="term" value="F:succinate transmembrane transporter activity"/>
    <property type="evidence" value="ECO:0007669"/>
    <property type="project" value="UniProtKB-ARBA"/>
</dbReference>
<keyword evidence="5 6" id="KW-0472">Membrane</keyword>
<keyword evidence="4 6" id="KW-1133">Transmembrane helix</keyword>
<dbReference type="Pfam" id="PF00939">
    <property type="entry name" value="Na_sulph_symp"/>
    <property type="match status" value="1"/>
</dbReference>
<dbReference type="AlphaFoldDB" id="A0A381PUJ0"/>
<dbReference type="PROSITE" id="PS01271">
    <property type="entry name" value="NA_SULFATE"/>
    <property type="match status" value="1"/>
</dbReference>